<evidence type="ECO:0000313" key="2">
    <source>
        <dbReference type="EMBL" id="GEO28763.1"/>
    </source>
</evidence>
<dbReference type="Pfam" id="PF00583">
    <property type="entry name" value="Acetyltransf_1"/>
    <property type="match status" value="1"/>
</dbReference>
<protein>
    <submittedName>
        <fullName evidence="2">N-acetyltransferase</fullName>
    </submittedName>
</protein>
<name>A0A512CX13_9MICO</name>
<keyword evidence="3" id="KW-1185">Reference proteome</keyword>
<organism evidence="2 3">
    <name type="scientific">Terrabacter aerolatus</name>
    <dbReference type="NCBI Taxonomy" id="422442"/>
    <lineage>
        <taxon>Bacteria</taxon>
        <taxon>Bacillati</taxon>
        <taxon>Actinomycetota</taxon>
        <taxon>Actinomycetes</taxon>
        <taxon>Micrococcales</taxon>
        <taxon>Intrasporangiaceae</taxon>
        <taxon>Terrabacter</taxon>
    </lineage>
</organism>
<dbReference type="AlphaFoldDB" id="A0A512CX13"/>
<keyword evidence="2" id="KW-0808">Transferase</keyword>
<dbReference type="GO" id="GO:0016747">
    <property type="term" value="F:acyltransferase activity, transferring groups other than amino-acyl groups"/>
    <property type="evidence" value="ECO:0007669"/>
    <property type="project" value="InterPro"/>
</dbReference>
<proteinExistence type="predicted"/>
<dbReference type="Proteomes" id="UP000321534">
    <property type="component" value="Unassembled WGS sequence"/>
</dbReference>
<evidence type="ECO:0000259" key="1">
    <source>
        <dbReference type="PROSITE" id="PS51186"/>
    </source>
</evidence>
<reference evidence="2 3" key="1">
    <citation type="submission" date="2019-07" db="EMBL/GenBank/DDBJ databases">
        <title>Whole genome shotgun sequence of Terrabacter aerolatus NBRC 106305.</title>
        <authorList>
            <person name="Hosoyama A."/>
            <person name="Uohara A."/>
            <person name="Ohji S."/>
            <person name="Ichikawa N."/>
        </authorList>
    </citation>
    <scope>NUCLEOTIDE SEQUENCE [LARGE SCALE GENOMIC DNA]</scope>
    <source>
        <strain evidence="2 3">NBRC 106305</strain>
    </source>
</reference>
<accession>A0A512CX13</accession>
<dbReference type="SUPFAM" id="SSF55729">
    <property type="entry name" value="Acyl-CoA N-acyltransferases (Nat)"/>
    <property type="match status" value="1"/>
</dbReference>
<dbReference type="RefSeq" id="WP_147063207.1">
    <property type="nucleotide sequence ID" value="NZ_BAAARO010000021.1"/>
</dbReference>
<dbReference type="InterPro" id="IPR016181">
    <property type="entry name" value="Acyl_CoA_acyltransferase"/>
</dbReference>
<sequence>MTEHAWHLRPLAAEDCDELGRVHMAVWRETYAGLMPADYLAGLSDERCADTWREVVARRDVTGSGGARTLVVVDGEGDLAGFGSAGPSRDEDAPTAWELYAVNLTSRVRGTGVADRLFDDLVGARAATLWVVEGNARAQAFYRRRGFVDEGGRDVHPATGTPEMRMIRRA</sequence>
<dbReference type="InterPro" id="IPR000182">
    <property type="entry name" value="GNAT_dom"/>
</dbReference>
<dbReference type="EMBL" id="BJYX01000002">
    <property type="protein sequence ID" value="GEO28763.1"/>
    <property type="molecule type" value="Genomic_DNA"/>
</dbReference>
<comment type="caution">
    <text evidence="2">The sequence shown here is derived from an EMBL/GenBank/DDBJ whole genome shotgun (WGS) entry which is preliminary data.</text>
</comment>
<evidence type="ECO:0000313" key="3">
    <source>
        <dbReference type="Proteomes" id="UP000321534"/>
    </source>
</evidence>
<gene>
    <name evidence="2" type="ORF">TAE01_05730</name>
</gene>
<dbReference type="PROSITE" id="PS51186">
    <property type="entry name" value="GNAT"/>
    <property type="match status" value="1"/>
</dbReference>
<dbReference type="OrthoDB" id="5243635at2"/>
<dbReference type="Gene3D" id="3.40.630.30">
    <property type="match status" value="1"/>
</dbReference>
<feature type="domain" description="N-acetyltransferase" evidence="1">
    <location>
        <begin position="6"/>
        <end position="170"/>
    </location>
</feature>